<sequence length="236" mass="26198">MIADRKIIQWHRGENNSVVMDGANFVIECRGTTDWARRAAIVKRTRELVDAHPRYATTIFDYDSTIYDIIISVKAELIQAVVVTFLCMTIISAVSIPEFFGSSLASISMLSTSACMLGFLSLWGCGLDPIVMINVLMAIGFSVDFSAHICYHHHVARKTELWEGKKERLIQILQAVGRPMIEASLSTIICMLPLFLVDIYVITSFAKTVCLVASIGLLHGLILIPLILTMVPAKYC</sequence>
<organism evidence="2 3">
    <name type="scientific">Mesorhabditis spiculigera</name>
    <dbReference type="NCBI Taxonomy" id="96644"/>
    <lineage>
        <taxon>Eukaryota</taxon>
        <taxon>Metazoa</taxon>
        <taxon>Ecdysozoa</taxon>
        <taxon>Nematoda</taxon>
        <taxon>Chromadorea</taxon>
        <taxon>Rhabditida</taxon>
        <taxon>Rhabditina</taxon>
        <taxon>Rhabditomorpha</taxon>
        <taxon>Rhabditoidea</taxon>
        <taxon>Rhabditidae</taxon>
        <taxon>Mesorhabditinae</taxon>
        <taxon>Mesorhabditis</taxon>
    </lineage>
</organism>
<proteinExistence type="predicted"/>
<keyword evidence="3" id="KW-1185">Reference proteome</keyword>
<dbReference type="EMBL" id="CATQJA010002709">
    <property type="protein sequence ID" value="CAJ0587150.1"/>
    <property type="molecule type" value="Genomic_DNA"/>
</dbReference>
<keyword evidence="1" id="KW-0472">Membrane</keyword>
<dbReference type="GO" id="GO:0018996">
    <property type="term" value="P:molting cycle, collagen and cuticulin-based cuticle"/>
    <property type="evidence" value="ECO:0007669"/>
    <property type="project" value="TreeGrafter"/>
</dbReference>
<keyword evidence="1" id="KW-0812">Transmembrane</keyword>
<evidence type="ECO:0000313" key="2">
    <source>
        <dbReference type="EMBL" id="CAJ0587150.1"/>
    </source>
</evidence>
<dbReference type="PANTHER" id="PTHR10796:SF94">
    <property type="entry name" value="SSD DOMAIN-CONTAINING PROTEIN"/>
    <property type="match status" value="1"/>
</dbReference>
<feature type="transmembrane region" description="Helical" evidence="1">
    <location>
        <begin position="211"/>
        <end position="231"/>
    </location>
</feature>
<dbReference type="GO" id="GO:0006897">
    <property type="term" value="P:endocytosis"/>
    <property type="evidence" value="ECO:0007669"/>
    <property type="project" value="TreeGrafter"/>
</dbReference>
<evidence type="ECO:0000313" key="3">
    <source>
        <dbReference type="Proteomes" id="UP001177023"/>
    </source>
</evidence>
<accession>A0AA36GDL4</accession>
<gene>
    <name evidence="2" type="ORF">MSPICULIGERA_LOCUS25127</name>
</gene>
<dbReference type="Gene3D" id="1.20.1640.10">
    <property type="entry name" value="Multidrug efflux transporter AcrB transmembrane domain"/>
    <property type="match status" value="1"/>
</dbReference>
<dbReference type="GO" id="GO:0005886">
    <property type="term" value="C:plasma membrane"/>
    <property type="evidence" value="ECO:0007669"/>
    <property type="project" value="TreeGrafter"/>
</dbReference>
<dbReference type="AlphaFoldDB" id="A0AA36GDL4"/>
<feature type="transmembrane region" description="Helical" evidence="1">
    <location>
        <begin position="77"/>
        <end position="96"/>
    </location>
</feature>
<reference evidence="2" key="1">
    <citation type="submission" date="2023-06" db="EMBL/GenBank/DDBJ databases">
        <authorList>
            <person name="Delattre M."/>
        </authorList>
    </citation>
    <scope>NUCLEOTIDE SEQUENCE</scope>
    <source>
        <strain evidence="2">AF72</strain>
    </source>
</reference>
<feature type="non-terminal residue" evidence="2">
    <location>
        <position position="1"/>
    </location>
</feature>
<dbReference type="Proteomes" id="UP001177023">
    <property type="component" value="Unassembled WGS sequence"/>
</dbReference>
<feature type="transmembrane region" description="Helical" evidence="1">
    <location>
        <begin position="183"/>
        <end position="205"/>
    </location>
</feature>
<feature type="transmembrane region" description="Helical" evidence="1">
    <location>
        <begin position="130"/>
        <end position="151"/>
    </location>
</feature>
<keyword evidence="1" id="KW-1133">Transmembrane helix</keyword>
<dbReference type="PANTHER" id="PTHR10796">
    <property type="entry name" value="PATCHED-RELATED"/>
    <property type="match status" value="1"/>
</dbReference>
<evidence type="ECO:0000256" key="1">
    <source>
        <dbReference type="SAM" id="Phobius"/>
    </source>
</evidence>
<dbReference type="InterPro" id="IPR051697">
    <property type="entry name" value="Patched_domain-protein"/>
</dbReference>
<dbReference type="GO" id="GO:0030659">
    <property type="term" value="C:cytoplasmic vesicle membrane"/>
    <property type="evidence" value="ECO:0007669"/>
    <property type="project" value="TreeGrafter"/>
</dbReference>
<name>A0AA36GDL4_9BILA</name>
<evidence type="ECO:0008006" key="4">
    <source>
        <dbReference type="Google" id="ProtNLM"/>
    </source>
</evidence>
<dbReference type="SUPFAM" id="SSF82866">
    <property type="entry name" value="Multidrug efflux transporter AcrB transmembrane domain"/>
    <property type="match status" value="1"/>
</dbReference>
<feature type="transmembrane region" description="Helical" evidence="1">
    <location>
        <begin position="103"/>
        <end position="124"/>
    </location>
</feature>
<comment type="caution">
    <text evidence="2">The sequence shown here is derived from an EMBL/GenBank/DDBJ whole genome shotgun (WGS) entry which is preliminary data.</text>
</comment>
<protein>
    <recommendedName>
        <fullName evidence="4">Patched family protein</fullName>
    </recommendedName>
</protein>